<name>A0A836I0Z3_9TRYP</name>
<dbReference type="PANTHER" id="PTHR38149:SF1">
    <property type="entry name" value="ATPASE"/>
    <property type="match status" value="1"/>
</dbReference>
<keyword evidence="6" id="KW-1185">Reference proteome</keyword>
<feature type="domain" description="ATPase of the ABC class C-terminal" evidence="2">
    <location>
        <begin position="290"/>
        <end position="559"/>
    </location>
</feature>
<dbReference type="InterPro" id="IPR019195">
    <property type="entry name" value="ABC_ATPase_put"/>
</dbReference>
<dbReference type="AlphaFoldDB" id="A0A836I0Z3"/>
<feature type="compositionally biased region" description="Gly residues" evidence="1">
    <location>
        <begin position="7"/>
        <end position="28"/>
    </location>
</feature>
<dbReference type="SUPFAM" id="SSF52540">
    <property type="entry name" value="P-loop containing nucleoside triphosphate hydrolases"/>
    <property type="match status" value="1"/>
</dbReference>
<dbReference type="Pfam" id="PF21117">
    <property type="entry name" value="MRB1590_C"/>
    <property type="match status" value="1"/>
</dbReference>
<dbReference type="Proteomes" id="UP000674318">
    <property type="component" value="Unassembled WGS sequence"/>
</dbReference>
<dbReference type="RefSeq" id="XP_067756661.1">
    <property type="nucleotide sequence ID" value="XM_067900640.1"/>
</dbReference>
<dbReference type="PANTHER" id="PTHR38149">
    <property type="entry name" value="ATPASE"/>
    <property type="match status" value="1"/>
</dbReference>
<feature type="domain" description="MRB1590-like C-terminal" evidence="4">
    <location>
        <begin position="615"/>
        <end position="747"/>
    </location>
</feature>
<dbReference type="InterPro" id="IPR049069">
    <property type="entry name" value="MRB1590-like_C"/>
</dbReference>
<evidence type="ECO:0000313" key="5">
    <source>
        <dbReference type="EMBL" id="KAG5502889.1"/>
    </source>
</evidence>
<proteinExistence type="predicted"/>
<reference evidence="5 6" key="1">
    <citation type="submission" date="2021-02" db="EMBL/GenBank/DDBJ databases">
        <title>Porcisia hertigi Genome sequencing and assembly.</title>
        <authorList>
            <person name="Almutairi H."/>
            <person name="Gatherer D."/>
        </authorList>
    </citation>
    <scope>NUCLEOTIDE SEQUENCE [LARGE SCALE GENOMIC DNA]</scope>
    <source>
        <strain evidence="5 6">C119</strain>
    </source>
</reference>
<evidence type="ECO:0000259" key="3">
    <source>
        <dbReference type="Pfam" id="PF20446"/>
    </source>
</evidence>
<gene>
    <name evidence="5" type="ORF">JKF63_04660</name>
</gene>
<evidence type="ECO:0008006" key="7">
    <source>
        <dbReference type="Google" id="ProtNLM"/>
    </source>
</evidence>
<dbReference type="GeneID" id="94290717"/>
<dbReference type="OrthoDB" id="189459at2759"/>
<dbReference type="EMBL" id="JAFJZO010000025">
    <property type="protein sequence ID" value="KAG5502889.1"/>
    <property type="molecule type" value="Genomic_DNA"/>
</dbReference>
<dbReference type="Pfam" id="PF20446">
    <property type="entry name" value="ABC_N"/>
    <property type="match status" value="1"/>
</dbReference>
<organism evidence="5 6">
    <name type="scientific">Porcisia hertigi</name>
    <dbReference type="NCBI Taxonomy" id="2761500"/>
    <lineage>
        <taxon>Eukaryota</taxon>
        <taxon>Discoba</taxon>
        <taxon>Euglenozoa</taxon>
        <taxon>Kinetoplastea</taxon>
        <taxon>Metakinetoplastina</taxon>
        <taxon>Trypanosomatida</taxon>
        <taxon>Trypanosomatidae</taxon>
        <taxon>Leishmaniinae</taxon>
        <taxon>Porcisia</taxon>
    </lineage>
</organism>
<comment type="caution">
    <text evidence="5">The sequence shown here is derived from an EMBL/GenBank/DDBJ whole genome shotgun (WGS) entry which is preliminary data.</text>
</comment>
<dbReference type="KEGG" id="phet:94290717"/>
<feature type="domain" description="ATPase of the ABC class N-terminal" evidence="3">
    <location>
        <begin position="90"/>
        <end position="284"/>
    </location>
</feature>
<dbReference type="CDD" id="cd00267">
    <property type="entry name" value="ABC_ATPase"/>
    <property type="match status" value="1"/>
</dbReference>
<evidence type="ECO:0000256" key="1">
    <source>
        <dbReference type="SAM" id="MobiDB-lite"/>
    </source>
</evidence>
<evidence type="ECO:0000259" key="2">
    <source>
        <dbReference type="Pfam" id="PF09818"/>
    </source>
</evidence>
<sequence>MSSYYRGGIGGRGRGRGPFGGGTGGGETGLRRGRGCYADAVSGGNMGRNFQEQRSEPPRPNSSGDDDSEGGGVTFDGIVQRHADPPFPLDALESFLRGVDGSNYSQLKQLTGRTYSLTRQTSPDPLSVSIRFIRIQSDPFAPGSQVCVSVPAPFPVHALLHSAQPTPPGATTAALHTHLSPEDTACRRVAAEDFILRCVKAGLAASRHTSGAVQTTHQSQHVLARSAVQLMDASEEGDGRGESAGQIHVYFRVKLPGHGRRIDARGIQQILFSEVLPVFQEHVLRCDHFDLWAHVTSVHDQEWLRTQLRGRGLTAFIADGAVLPRAAGNSDKPLSGPGVVPFSSPNTLRQTFDLPYSGRSISGAGLPHGLILIAGGGFHGKSTLLRALELGVYNHVPGDGRTFVVTDPTAVKIRAEDRRSVHGADISPFITNLPYRDNTTAFATTDASGSTSQAANIMEALELGSKVLLLDEDTSATNFMYRDALMEQLVPRTQEPITSFVHRVGDLIHHHGISVIMVVGGSGQYFPMANVVLVLNAYKVSDETTRAKSIATQGTNERNAGLVESATPPTSSVFRLPPRRRFVYADTFEKIGWHSQHQHHGYGARDHGGMGRGIKISGSGIDHIRMADEDINVTLVEQLVEEGQLNAIAQCLAMLYDRGSATAEQWQREAGPRPKYPPSLLKGLSADPGAPASTAISDFGRLVYNCEGRLRQARLEPQTPSCYLPAGFTALPRVFEIGAALNRLRTLITNCK</sequence>
<evidence type="ECO:0000313" key="6">
    <source>
        <dbReference type="Proteomes" id="UP000674318"/>
    </source>
</evidence>
<feature type="region of interest" description="Disordered" evidence="1">
    <location>
        <begin position="1"/>
        <end position="82"/>
    </location>
</feature>
<evidence type="ECO:0000259" key="4">
    <source>
        <dbReference type="Pfam" id="PF21117"/>
    </source>
</evidence>
<dbReference type="InterPro" id="IPR046834">
    <property type="entry name" value="ABC_ATPase_C"/>
</dbReference>
<dbReference type="InterPro" id="IPR027417">
    <property type="entry name" value="P-loop_NTPase"/>
</dbReference>
<dbReference type="Pfam" id="PF09818">
    <property type="entry name" value="ABC_ATPase"/>
    <property type="match status" value="1"/>
</dbReference>
<dbReference type="InterPro" id="IPR046833">
    <property type="entry name" value="ABC_N"/>
</dbReference>
<accession>A0A836I0Z3</accession>
<protein>
    <recommendedName>
        <fullName evidence="7">Mitochondrial RNA binding complex 1 subunit</fullName>
    </recommendedName>
</protein>